<evidence type="ECO:0000313" key="3">
    <source>
        <dbReference type="EMBL" id="UYV60831.1"/>
    </source>
</evidence>
<dbReference type="InterPro" id="IPR001888">
    <property type="entry name" value="Transposase_1"/>
</dbReference>
<evidence type="ECO:0000259" key="2">
    <source>
        <dbReference type="Pfam" id="PF01243"/>
    </source>
</evidence>
<name>A0ABY6JW65_9ARAC</name>
<dbReference type="EMBL" id="CP092863">
    <property type="protein sequence ID" value="UYV60831.1"/>
    <property type="molecule type" value="Genomic_DNA"/>
</dbReference>
<proteinExistence type="predicted"/>
<dbReference type="NCBIfam" id="NF004231">
    <property type="entry name" value="PRK05679.1"/>
    <property type="match status" value="1"/>
</dbReference>
<protein>
    <recommendedName>
        <fullName evidence="2">Pyridoxamine 5'-phosphate oxidase N-terminal domain-containing protein</fullName>
    </recommendedName>
</protein>
<organism evidence="3 4">
    <name type="scientific">Cordylochernes scorpioides</name>
    <dbReference type="NCBI Taxonomy" id="51811"/>
    <lineage>
        <taxon>Eukaryota</taxon>
        <taxon>Metazoa</taxon>
        <taxon>Ecdysozoa</taxon>
        <taxon>Arthropoda</taxon>
        <taxon>Chelicerata</taxon>
        <taxon>Arachnida</taxon>
        <taxon>Pseudoscorpiones</taxon>
        <taxon>Cheliferoidea</taxon>
        <taxon>Chernetidae</taxon>
        <taxon>Cordylochernes</taxon>
    </lineage>
</organism>
<dbReference type="SUPFAM" id="SSF50475">
    <property type="entry name" value="FMN-binding split barrel"/>
    <property type="match status" value="1"/>
</dbReference>
<dbReference type="Pfam" id="PF01359">
    <property type="entry name" value="Transposase_1"/>
    <property type="match status" value="1"/>
</dbReference>
<feature type="domain" description="Pyridoxamine 5'-phosphate oxidase N-terminal" evidence="2">
    <location>
        <begin position="1"/>
        <end position="104"/>
    </location>
</feature>
<accession>A0ABY6JW65</accession>
<keyword evidence="4" id="KW-1185">Reference proteome</keyword>
<gene>
    <name evidence="3" type="ORF">LAZ67_1002488</name>
</gene>
<dbReference type="Pfam" id="PF01243">
    <property type="entry name" value="PNPOx_N"/>
    <property type="match status" value="1"/>
</dbReference>
<dbReference type="Proteomes" id="UP001235939">
    <property type="component" value="Chromosome 01"/>
</dbReference>
<feature type="region of interest" description="Disordered" evidence="1">
    <location>
        <begin position="145"/>
        <end position="165"/>
    </location>
</feature>
<dbReference type="InterPro" id="IPR011576">
    <property type="entry name" value="Pyridox_Oxase_N"/>
</dbReference>
<dbReference type="PANTHER" id="PTHR46060:SF1">
    <property type="entry name" value="MARINER MOS1 TRANSPOSASE-LIKE PROTEIN"/>
    <property type="match status" value="1"/>
</dbReference>
<evidence type="ECO:0000313" key="4">
    <source>
        <dbReference type="Proteomes" id="UP001235939"/>
    </source>
</evidence>
<dbReference type="Gene3D" id="3.30.420.10">
    <property type="entry name" value="Ribonuclease H-like superfamily/Ribonuclease H"/>
    <property type="match status" value="2"/>
</dbReference>
<dbReference type="InterPro" id="IPR052709">
    <property type="entry name" value="Transposase-MT_Hybrid"/>
</dbReference>
<dbReference type="Gene3D" id="2.30.110.10">
    <property type="entry name" value="Electron Transport, Fmn-binding Protein, Chain A"/>
    <property type="match status" value="1"/>
</dbReference>
<sequence length="386" mass="44140">MTLATSTKSGKPSARQVLLKKYGKDGFQFFTNRYSRKGGEIAENPQVALLFYWDPLHRQVRVEGEVHPISESESEQYFHSRPRSSQISAMVSPQSSVVESRQIWSYYLVFIIYNPNFTLSVEIGLLHRWYLPTISGVYQPAVVSTDPGDQTQGAGGDLLRPQHPNPQAPLLVRRQNVHDDERSGRPVTATDNVAIAAVRNVVEADRRVTIDEIMIRLPPGIKIGRSSIGTIMSDVFNFCKVCARWVPRLLSENHKQQRMEAARDFLEMHQRDGDQLFSRIVTGDESWVHHSTPETKRQSMVWKKPEESAPKKVKVTISAGKVMAIVFWDSLKLHLGGKHFANDDEVQAEANHWLRRQDTAWYNSGIKKLLQWYQKCLDRNGDYLEK</sequence>
<dbReference type="InterPro" id="IPR012349">
    <property type="entry name" value="Split_barrel_FMN-bd"/>
</dbReference>
<evidence type="ECO:0000256" key="1">
    <source>
        <dbReference type="SAM" id="MobiDB-lite"/>
    </source>
</evidence>
<dbReference type="PANTHER" id="PTHR46060">
    <property type="entry name" value="MARINER MOS1 TRANSPOSASE-LIKE PROTEIN"/>
    <property type="match status" value="1"/>
</dbReference>
<dbReference type="InterPro" id="IPR036397">
    <property type="entry name" value="RNaseH_sf"/>
</dbReference>
<reference evidence="3 4" key="1">
    <citation type="submission" date="2022-01" db="EMBL/GenBank/DDBJ databases">
        <title>A chromosomal length assembly of Cordylochernes scorpioides.</title>
        <authorList>
            <person name="Zeh D."/>
            <person name="Zeh J."/>
        </authorList>
    </citation>
    <scope>NUCLEOTIDE SEQUENCE [LARGE SCALE GENOMIC DNA]</scope>
    <source>
        <strain evidence="3">IN4F17</strain>
        <tissue evidence="3">Whole Body</tissue>
    </source>
</reference>